<organism evidence="2 3">
    <name type="scientific">Arenibacter palladensis</name>
    <dbReference type="NCBI Taxonomy" id="237373"/>
    <lineage>
        <taxon>Bacteria</taxon>
        <taxon>Pseudomonadati</taxon>
        <taxon>Bacteroidota</taxon>
        <taxon>Flavobacteriia</taxon>
        <taxon>Flavobacteriales</taxon>
        <taxon>Flavobacteriaceae</taxon>
        <taxon>Arenibacter</taxon>
    </lineage>
</organism>
<proteinExistence type="predicted"/>
<dbReference type="EMBL" id="FQUX01000002">
    <property type="protein sequence ID" value="SHF03983.1"/>
    <property type="molecule type" value="Genomic_DNA"/>
</dbReference>
<name>A0A1M4YEF9_9FLAO</name>
<evidence type="ECO:0000256" key="1">
    <source>
        <dbReference type="SAM" id="Phobius"/>
    </source>
</evidence>
<feature type="transmembrane region" description="Helical" evidence="1">
    <location>
        <begin position="57"/>
        <end position="76"/>
    </location>
</feature>
<protein>
    <submittedName>
        <fullName evidence="2">Uncharacterized protein</fullName>
    </submittedName>
</protein>
<evidence type="ECO:0000313" key="2">
    <source>
        <dbReference type="EMBL" id="SHF03983.1"/>
    </source>
</evidence>
<dbReference type="Proteomes" id="UP000184406">
    <property type="component" value="Unassembled WGS sequence"/>
</dbReference>
<keyword evidence="1" id="KW-1133">Transmembrane helix</keyword>
<keyword evidence="3" id="KW-1185">Reference proteome</keyword>
<keyword evidence="1" id="KW-0812">Transmembrane</keyword>
<evidence type="ECO:0000313" key="3">
    <source>
        <dbReference type="Proteomes" id="UP000184406"/>
    </source>
</evidence>
<sequence length="77" mass="8939">MDLIVELFIRRLIVDLLGKNSRFIFYKIIGKPKSMKYLAADRTTDNYQMISQHMSNVLVGMIVFIGLSFCVAYLVFK</sequence>
<dbReference type="AlphaFoldDB" id="A0A1M4YEF9"/>
<gene>
    <name evidence="2" type="ORF">SAMN03080594_102411</name>
</gene>
<keyword evidence="1" id="KW-0472">Membrane</keyword>
<reference evidence="3" key="1">
    <citation type="submission" date="2016-11" db="EMBL/GenBank/DDBJ databases">
        <authorList>
            <person name="Varghese N."/>
            <person name="Submissions S."/>
        </authorList>
    </citation>
    <scope>NUCLEOTIDE SEQUENCE [LARGE SCALE GENOMIC DNA]</scope>
    <source>
        <strain evidence="3">DSM 17539</strain>
    </source>
</reference>
<accession>A0A1M4YEF9</accession>